<keyword evidence="1" id="KW-1133">Transmembrane helix</keyword>
<keyword evidence="3" id="KW-1185">Reference proteome</keyword>
<feature type="transmembrane region" description="Helical" evidence="1">
    <location>
        <begin position="42"/>
        <end position="62"/>
    </location>
</feature>
<dbReference type="AlphaFoldDB" id="A0A3D8GLY4"/>
<comment type="caution">
    <text evidence="2">The sequence shown here is derived from an EMBL/GenBank/DDBJ whole genome shotgun (WGS) entry which is preliminary data.</text>
</comment>
<dbReference type="InterPro" id="IPR058724">
    <property type="entry name" value="YhzF"/>
</dbReference>
<gene>
    <name evidence="2" type="ORF">DRW41_18610</name>
</gene>
<protein>
    <submittedName>
        <fullName evidence="2">Uncharacterized protein</fullName>
    </submittedName>
</protein>
<dbReference type="Pfam" id="PF26302">
    <property type="entry name" value="YhzF"/>
    <property type="match status" value="1"/>
</dbReference>
<keyword evidence="1" id="KW-0472">Membrane</keyword>
<name>A0A3D8GLY4_9BACI</name>
<accession>A0A3D8GLY4</accession>
<reference evidence="2 3" key="1">
    <citation type="submission" date="2018-07" db="EMBL/GenBank/DDBJ databases">
        <title>Bacillus sp. YLB-04 draft genome sequence.</title>
        <authorList>
            <person name="Yu L."/>
            <person name="Tang X."/>
        </authorList>
    </citation>
    <scope>NUCLEOTIDE SEQUENCE [LARGE SCALE GENOMIC DNA]</scope>
    <source>
        <strain evidence="2 3">YLB-04</strain>
    </source>
</reference>
<proteinExistence type="predicted"/>
<sequence length="63" mass="6728">MKAAALLFFMAGAMFAVAALYHIGLYKRPGMYPPKQILKARAVALAAGAIIFLLFGVLIVFLG</sequence>
<evidence type="ECO:0000313" key="3">
    <source>
        <dbReference type="Proteomes" id="UP000257144"/>
    </source>
</evidence>
<keyword evidence="1" id="KW-0812">Transmembrane</keyword>
<dbReference type="Proteomes" id="UP000257144">
    <property type="component" value="Unassembled WGS sequence"/>
</dbReference>
<dbReference type="RefSeq" id="WP_115453535.1">
    <property type="nucleotide sequence ID" value="NZ_QNQT01000011.1"/>
</dbReference>
<evidence type="ECO:0000313" key="2">
    <source>
        <dbReference type="EMBL" id="RDU35297.1"/>
    </source>
</evidence>
<organism evidence="2 3">
    <name type="scientific">Neobacillus piezotolerans</name>
    <dbReference type="NCBI Taxonomy" id="2259171"/>
    <lineage>
        <taxon>Bacteria</taxon>
        <taxon>Bacillati</taxon>
        <taxon>Bacillota</taxon>
        <taxon>Bacilli</taxon>
        <taxon>Bacillales</taxon>
        <taxon>Bacillaceae</taxon>
        <taxon>Neobacillus</taxon>
    </lineage>
</organism>
<evidence type="ECO:0000256" key="1">
    <source>
        <dbReference type="SAM" id="Phobius"/>
    </source>
</evidence>
<dbReference type="EMBL" id="QNQT01000011">
    <property type="protein sequence ID" value="RDU35297.1"/>
    <property type="molecule type" value="Genomic_DNA"/>
</dbReference>